<reference evidence="2" key="1">
    <citation type="journal article" date="2023" name="Plant J.">
        <title>The genome of the king protea, Protea cynaroides.</title>
        <authorList>
            <person name="Chang J."/>
            <person name="Duong T.A."/>
            <person name="Schoeman C."/>
            <person name="Ma X."/>
            <person name="Roodt D."/>
            <person name="Barker N."/>
            <person name="Li Z."/>
            <person name="Van de Peer Y."/>
            <person name="Mizrachi E."/>
        </authorList>
    </citation>
    <scope>NUCLEOTIDE SEQUENCE</scope>
    <source>
        <tissue evidence="2">Young leaves</tissue>
    </source>
</reference>
<sequence length="249" mass="26949">MAMSDDVVGPAMAGRSMEAIENMGHRVNLAKGLDLRPIGSVGFRVPTGFVDDQTVHADNTGPAMSFMMGKQSGSERKTPGLNRKSQRGTTAGSLVKDDDDSGVLGVVERQLQWCSDDPALTKVLWFMRLNRRGRPVFVAGGSSGVTAGSLVDQRLQQTLSNVGDGVRKGSPEKSWSSSTIEASGDLSALRCNDRSTVYSSGVRCIIACGSFYVLAEGIYTGVHMHGHRGWRLRMEFHCFRHPLRMLGSL</sequence>
<evidence type="ECO:0000256" key="1">
    <source>
        <dbReference type="SAM" id="MobiDB-lite"/>
    </source>
</evidence>
<comment type="caution">
    <text evidence="2">The sequence shown here is derived from an EMBL/GenBank/DDBJ whole genome shotgun (WGS) entry which is preliminary data.</text>
</comment>
<name>A0A9Q0KKL0_9MAGN</name>
<dbReference type="EMBL" id="JAMYWD010000005">
    <property type="protein sequence ID" value="KAJ4972393.1"/>
    <property type="molecule type" value="Genomic_DNA"/>
</dbReference>
<proteinExistence type="predicted"/>
<dbReference type="Proteomes" id="UP001141806">
    <property type="component" value="Unassembled WGS sequence"/>
</dbReference>
<dbReference type="AlphaFoldDB" id="A0A9Q0KKL0"/>
<evidence type="ECO:0000313" key="2">
    <source>
        <dbReference type="EMBL" id="KAJ4972393.1"/>
    </source>
</evidence>
<organism evidence="2 3">
    <name type="scientific">Protea cynaroides</name>
    <dbReference type="NCBI Taxonomy" id="273540"/>
    <lineage>
        <taxon>Eukaryota</taxon>
        <taxon>Viridiplantae</taxon>
        <taxon>Streptophyta</taxon>
        <taxon>Embryophyta</taxon>
        <taxon>Tracheophyta</taxon>
        <taxon>Spermatophyta</taxon>
        <taxon>Magnoliopsida</taxon>
        <taxon>Proteales</taxon>
        <taxon>Proteaceae</taxon>
        <taxon>Protea</taxon>
    </lineage>
</organism>
<keyword evidence="3" id="KW-1185">Reference proteome</keyword>
<gene>
    <name evidence="2" type="ORF">NE237_005492</name>
</gene>
<evidence type="ECO:0000313" key="3">
    <source>
        <dbReference type="Proteomes" id="UP001141806"/>
    </source>
</evidence>
<accession>A0A9Q0KKL0</accession>
<feature type="region of interest" description="Disordered" evidence="1">
    <location>
        <begin position="69"/>
        <end position="97"/>
    </location>
</feature>
<protein>
    <submittedName>
        <fullName evidence="2">Uncharacterized protein</fullName>
    </submittedName>
</protein>